<dbReference type="PROSITE" id="PS00149">
    <property type="entry name" value="SULFATASE_2"/>
    <property type="match status" value="1"/>
</dbReference>
<dbReference type="SUPFAM" id="SSF53649">
    <property type="entry name" value="Alkaline phosphatase-like"/>
    <property type="match status" value="1"/>
</dbReference>
<keyword evidence="5" id="KW-0378">Hydrolase</keyword>
<keyword evidence="4 7" id="KW-0732">Signal</keyword>
<dbReference type="InterPro" id="IPR024607">
    <property type="entry name" value="Sulfatase_CS"/>
</dbReference>
<dbReference type="InterPro" id="IPR017850">
    <property type="entry name" value="Alkaline_phosphatase_core_sf"/>
</dbReference>
<comment type="similarity">
    <text evidence="2">Belongs to the sulfatase family.</text>
</comment>
<evidence type="ECO:0000259" key="8">
    <source>
        <dbReference type="Pfam" id="PF00884"/>
    </source>
</evidence>
<evidence type="ECO:0000256" key="3">
    <source>
        <dbReference type="ARBA" id="ARBA00022723"/>
    </source>
</evidence>
<dbReference type="EMBL" id="KB302404">
    <property type="protein sequence ID" value="ELU04349.1"/>
    <property type="molecule type" value="Genomic_DNA"/>
</dbReference>
<evidence type="ECO:0000313" key="9">
    <source>
        <dbReference type="EMBL" id="ELU04349.1"/>
    </source>
</evidence>
<feature type="domain" description="Sulfatase N-terminal" evidence="8">
    <location>
        <begin position="43"/>
        <end position="398"/>
    </location>
</feature>
<dbReference type="OMA" id="LYASFIH"/>
<protein>
    <recommendedName>
        <fullName evidence="8">Sulfatase N-terminal domain-containing protein</fullName>
    </recommendedName>
</protein>
<reference evidence="10" key="3">
    <citation type="submission" date="2015-06" db="UniProtKB">
        <authorList>
            <consortium name="EnsemblMetazoa"/>
        </authorList>
    </citation>
    <scope>IDENTIFICATION</scope>
</reference>
<dbReference type="GO" id="GO:0004423">
    <property type="term" value="F:iduronate-2-sulfatase activity"/>
    <property type="evidence" value="ECO:0007669"/>
    <property type="project" value="InterPro"/>
</dbReference>
<gene>
    <name evidence="9" type="ORF">CAPTEDRAFT_171028</name>
</gene>
<dbReference type="EnsemblMetazoa" id="CapteT171028">
    <property type="protein sequence ID" value="CapteP171028"/>
    <property type="gene ID" value="CapteG171028"/>
</dbReference>
<dbReference type="STRING" id="283909.R7UEE5"/>
<evidence type="ECO:0000256" key="7">
    <source>
        <dbReference type="SAM" id="SignalP"/>
    </source>
</evidence>
<dbReference type="Gene3D" id="3.40.720.10">
    <property type="entry name" value="Alkaline Phosphatase, subunit A"/>
    <property type="match status" value="1"/>
</dbReference>
<dbReference type="AlphaFoldDB" id="R7UEE5"/>
<dbReference type="PANTHER" id="PTHR45953">
    <property type="entry name" value="IDURONATE 2-SULFATASE"/>
    <property type="match status" value="1"/>
</dbReference>
<evidence type="ECO:0000313" key="11">
    <source>
        <dbReference type="Proteomes" id="UP000014760"/>
    </source>
</evidence>
<dbReference type="InterPro" id="IPR000917">
    <property type="entry name" value="Sulfatase_N"/>
</dbReference>
<dbReference type="CDD" id="cd16030">
    <property type="entry name" value="iduronate-2-sulfatase"/>
    <property type="match status" value="1"/>
</dbReference>
<evidence type="ECO:0000313" key="10">
    <source>
        <dbReference type="EnsemblMetazoa" id="CapteP171028"/>
    </source>
</evidence>
<dbReference type="GO" id="GO:0046872">
    <property type="term" value="F:metal ion binding"/>
    <property type="evidence" value="ECO:0007669"/>
    <property type="project" value="UniProtKB-KW"/>
</dbReference>
<feature type="signal peptide" evidence="7">
    <location>
        <begin position="1"/>
        <end position="21"/>
    </location>
</feature>
<evidence type="ECO:0000256" key="5">
    <source>
        <dbReference type="ARBA" id="ARBA00022801"/>
    </source>
</evidence>
<dbReference type="Proteomes" id="UP000014760">
    <property type="component" value="Unassembled WGS sequence"/>
</dbReference>
<evidence type="ECO:0000256" key="6">
    <source>
        <dbReference type="ARBA" id="ARBA00022837"/>
    </source>
</evidence>
<keyword evidence="11" id="KW-1185">Reference proteome</keyword>
<dbReference type="HOGENOM" id="CLU_006332_9_0_1"/>
<keyword evidence="6" id="KW-0106">Calcium</keyword>
<evidence type="ECO:0000256" key="1">
    <source>
        <dbReference type="ARBA" id="ARBA00001913"/>
    </source>
</evidence>
<accession>R7UEE5</accession>
<dbReference type="InterPro" id="IPR035874">
    <property type="entry name" value="IDS"/>
</dbReference>
<sequence length="527" mass="60559">MEVTCRLLLLLLCLVASITDAKQHHHRQHNRRSHLQNEREKLNVLFLISDDLRAEVKPFHDQDQRPWLYDGIKTPNLERLASKSFVFKKAYTQAPRCNPSRTSFLTGRRPDTTKVFNNGVFFRDSSEGHLVTLPEFFKHKGYHTRSIGKVFHAESSLYNDAEFSWSDGFEAYSADGVNDKHDHSFYVVSEKEATDHPFGDLNSKNYAVKQLQEYNKHYKNHGQHFFLAVGLKKPHLPFTVPDKHVNQYSLDDIGLAKNPHPANGTNIIAWPAAGEFVHYKDIEHYFKVNEYHMNSSMPDDVAKHLRKAYYGCVSFVDDLFGEIMKEMDDLNLWEDTVVVFMSDHGYHLGEGGVWGKNTIWEESLHVPLMVRIPGKSTAESEKLVELVDVYPTLVEAAGFGSIPVCPENGSDKKKLCTEGSSLMPLIEEKNATWKDSVFSQSVYPLYEGEIKYSGHTVRTGKHRYTEWVPFDGSLPHRWNELVFSELFDLENDPYQMSNKVNASEYKDVVEDMKQKLHSGWRASHPSL</sequence>
<dbReference type="GO" id="GO:0005737">
    <property type="term" value="C:cytoplasm"/>
    <property type="evidence" value="ECO:0007669"/>
    <property type="project" value="TreeGrafter"/>
</dbReference>
<dbReference type="OrthoDB" id="96314at2759"/>
<feature type="chain" id="PRO_5008787925" description="Sulfatase N-terminal domain-containing protein" evidence="7">
    <location>
        <begin position="22"/>
        <end position="527"/>
    </location>
</feature>
<dbReference type="PANTHER" id="PTHR45953:SF1">
    <property type="entry name" value="IDURONATE 2-SULFATASE"/>
    <property type="match status" value="1"/>
</dbReference>
<comment type="cofactor">
    <cofactor evidence="1">
        <name>Ca(2+)</name>
        <dbReference type="ChEBI" id="CHEBI:29108"/>
    </cofactor>
</comment>
<evidence type="ECO:0000256" key="4">
    <source>
        <dbReference type="ARBA" id="ARBA00022729"/>
    </source>
</evidence>
<organism evidence="9">
    <name type="scientific">Capitella teleta</name>
    <name type="common">Polychaete worm</name>
    <dbReference type="NCBI Taxonomy" id="283909"/>
    <lineage>
        <taxon>Eukaryota</taxon>
        <taxon>Metazoa</taxon>
        <taxon>Spiralia</taxon>
        <taxon>Lophotrochozoa</taxon>
        <taxon>Annelida</taxon>
        <taxon>Polychaeta</taxon>
        <taxon>Sedentaria</taxon>
        <taxon>Scolecida</taxon>
        <taxon>Capitellidae</taxon>
        <taxon>Capitella</taxon>
    </lineage>
</organism>
<dbReference type="Pfam" id="PF00884">
    <property type="entry name" value="Sulfatase"/>
    <property type="match status" value="1"/>
</dbReference>
<keyword evidence="3" id="KW-0479">Metal-binding</keyword>
<name>R7UEE5_CAPTE</name>
<evidence type="ECO:0000256" key="2">
    <source>
        <dbReference type="ARBA" id="ARBA00008779"/>
    </source>
</evidence>
<reference evidence="9 11" key="2">
    <citation type="journal article" date="2013" name="Nature">
        <title>Insights into bilaterian evolution from three spiralian genomes.</title>
        <authorList>
            <person name="Simakov O."/>
            <person name="Marletaz F."/>
            <person name="Cho S.J."/>
            <person name="Edsinger-Gonzales E."/>
            <person name="Havlak P."/>
            <person name="Hellsten U."/>
            <person name="Kuo D.H."/>
            <person name="Larsson T."/>
            <person name="Lv J."/>
            <person name="Arendt D."/>
            <person name="Savage R."/>
            <person name="Osoegawa K."/>
            <person name="de Jong P."/>
            <person name="Grimwood J."/>
            <person name="Chapman J.A."/>
            <person name="Shapiro H."/>
            <person name="Aerts A."/>
            <person name="Otillar R.P."/>
            <person name="Terry A.Y."/>
            <person name="Boore J.L."/>
            <person name="Grigoriev I.V."/>
            <person name="Lindberg D.R."/>
            <person name="Seaver E.C."/>
            <person name="Weisblat D.A."/>
            <person name="Putnam N.H."/>
            <person name="Rokhsar D.S."/>
        </authorList>
    </citation>
    <scope>NUCLEOTIDE SEQUENCE</scope>
    <source>
        <strain evidence="9 11">I ESC-2004</strain>
    </source>
</reference>
<reference evidence="11" key="1">
    <citation type="submission" date="2012-12" db="EMBL/GenBank/DDBJ databases">
        <authorList>
            <person name="Hellsten U."/>
            <person name="Grimwood J."/>
            <person name="Chapman J.A."/>
            <person name="Shapiro H."/>
            <person name="Aerts A."/>
            <person name="Otillar R.P."/>
            <person name="Terry A.Y."/>
            <person name="Boore J.L."/>
            <person name="Simakov O."/>
            <person name="Marletaz F."/>
            <person name="Cho S.-J."/>
            <person name="Edsinger-Gonzales E."/>
            <person name="Havlak P."/>
            <person name="Kuo D.-H."/>
            <person name="Larsson T."/>
            <person name="Lv J."/>
            <person name="Arendt D."/>
            <person name="Savage R."/>
            <person name="Osoegawa K."/>
            <person name="de Jong P."/>
            <person name="Lindberg D.R."/>
            <person name="Seaver E.C."/>
            <person name="Weisblat D.A."/>
            <person name="Putnam N.H."/>
            <person name="Grigoriev I.V."/>
            <person name="Rokhsar D.S."/>
        </authorList>
    </citation>
    <scope>NUCLEOTIDE SEQUENCE</scope>
    <source>
        <strain evidence="11">I ESC-2004</strain>
    </source>
</reference>
<proteinExistence type="inferred from homology"/>
<dbReference type="EMBL" id="AMQN01008196">
    <property type="status" value="NOT_ANNOTATED_CDS"/>
    <property type="molecule type" value="Genomic_DNA"/>
</dbReference>